<dbReference type="Proteomes" id="UP001359485">
    <property type="component" value="Unassembled WGS sequence"/>
</dbReference>
<dbReference type="EMBL" id="JAWJWF010000045">
    <property type="protein sequence ID" value="KAK6627502.1"/>
    <property type="molecule type" value="Genomic_DNA"/>
</dbReference>
<feature type="compositionally biased region" description="Basic and acidic residues" evidence="1">
    <location>
        <begin position="51"/>
        <end position="60"/>
    </location>
</feature>
<keyword evidence="3" id="KW-1185">Reference proteome</keyword>
<name>A0ABR1AUA7_POLSC</name>
<feature type="region of interest" description="Disordered" evidence="1">
    <location>
        <begin position="48"/>
        <end position="79"/>
    </location>
</feature>
<evidence type="ECO:0000313" key="3">
    <source>
        <dbReference type="Proteomes" id="UP001359485"/>
    </source>
</evidence>
<evidence type="ECO:0000256" key="1">
    <source>
        <dbReference type="SAM" id="MobiDB-lite"/>
    </source>
</evidence>
<sequence length="136" mass="15209">MPSGGHRYKGNRYKRKKEKRRRPPPPFGKHSGDASLALAKLHFKTRQSRKLVVDTPREDSLTVEDNDGGGGGDGYDKDEDGCWRELGTSVLTPIILPPSLHFLLLDGTFVIFLIKTAFANGFQTVTFPINCYQCNE</sequence>
<gene>
    <name evidence="2" type="ORF">RUM44_009980</name>
</gene>
<accession>A0ABR1AUA7</accession>
<protein>
    <submittedName>
        <fullName evidence="2">Uncharacterized protein</fullName>
    </submittedName>
</protein>
<feature type="region of interest" description="Disordered" evidence="1">
    <location>
        <begin position="1"/>
        <end position="33"/>
    </location>
</feature>
<feature type="compositionally biased region" description="Basic residues" evidence="1">
    <location>
        <begin position="1"/>
        <end position="23"/>
    </location>
</feature>
<organism evidence="2 3">
    <name type="scientific">Polyplax serrata</name>
    <name type="common">Common mouse louse</name>
    <dbReference type="NCBI Taxonomy" id="468196"/>
    <lineage>
        <taxon>Eukaryota</taxon>
        <taxon>Metazoa</taxon>
        <taxon>Ecdysozoa</taxon>
        <taxon>Arthropoda</taxon>
        <taxon>Hexapoda</taxon>
        <taxon>Insecta</taxon>
        <taxon>Pterygota</taxon>
        <taxon>Neoptera</taxon>
        <taxon>Paraneoptera</taxon>
        <taxon>Psocodea</taxon>
        <taxon>Troctomorpha</taxon>
        <taxon>Phthiraptera</taxon>
        <taxon>Anoplura</taxon>
        <taxon>Polyplacidae</taxon>
        <taxon>Polyplax</taxon>
    </lineage>
</organism>
<reference evidence="2 3" key="1">
    <citation type="submission" date="2023-09" db="EMBL/GenBank/DDBJ databases">
        <title>Genomes of two closely related lineages of the louse Polyplax serrata with different host specificities.</title>
        <authorList>
            <person name="Martinu J."/>
            <person name="Tarabai H."/>
            <person name="Stefka J."/>
            <person name="Hypsa V."/>
        </authorList>
    </citation>
    <scope>NUCLEOTIDE SEQUENCE [LARGE SCALE GENOMIC DNA]</scope>
    <source>
        <strain evidence="2">98ZLc_SE</strain>
    </source>
</reference>
<evidence type="ECO:0000313" key="2">
    <source>
        <dbReference type="EMBL" id="KAK6627502.1"/>
    </source>
</evidence>
<comment type="caution">
    <text evidence="2">The sequence shown here is derived from an EMBL/GenBank/DDBJ whole genome shotgun (WGS) entry which is preliminary data.</text>
</comment>
<proteinExistence type="predicted"/>